<evidence type="ECO:0000313" key="6">
    <source>
        <dbReference type="EMBL" id="KAH7063513.1"/>
    </source>
</evidence>
<protein>
    <submittedName>
        <fullName evidence="6">Beta-lactamase-like protein</fullName>
    </submittedName>
</protein>
<name>A0ABQ8GSQ4_9PEZI</name>
<gene>
    <name evidence="6" type="ORF">B0J12DRAFT_643067</name>
</gene>
<dbReference type="Pfam" id="PF00753">
    <property type="entry name" value="Lactamase_B"/>
    <property type="match status" value="1"/>
</dbReference>
<dbReference type="EMBL" id="JAGTJR010000002">
    <property type="protein sequence ID" value="KAH7063513.1"/>
    <property type="molecule type" value="Genomic_DNA"/>
</dbReference>
<comment type="similarity">
    <text evidence="1">Belongs to the metallo-beta-lactamase superfamily. Glyoxalase II family.</text>
</comment>
<dbReference type="Pfam" id="PF17778">
    <property type="entry name" value="WHD_BLACT"/>
    <property type="match status" value="1"/>
</dbReference>
<reference evidence="6 7" key="1">
    <citation type="journal article" date="2021" name="Nat. Commun.">
        <title>Genetic determinants of endophytism in the Arabidopsis root mycobiome.</title>
        <authorList>
            <person name="Mesny F."/>
            <person name="Miyauchi S."/>
            <person name="Thiergart T."/>
            <person name="Pickel B."/>
            <person name="Atanasova L."/>
            <person name="Karlsson M."/>
            <person name="Huettel B."/>
            <person name="Barry K.W."/>
            <person name="Haridas S."/>
            <person name="Chen C."/>
            <person name="Bauer D."/>
            <person name="Andreopoulos W."/>
            <person name="Pangilinan J."/>
            <person name="LaButti K."/>
            <person name="Riley R."/>
            <person name="Lipzen A."/>
            <person name="Clum A."/>
            <person name="Drula E."/>
            <person name="Henrissat B."/>
            <person name="Kohler A."/>
            <person name="Grigoriev I.V."/>
            <person name="Martin F.M."/>
            <person name="Hacquard S."/>
        </authorList>
    </citation>
    <scope>NUCLEOTIDE SEQUENCE [LARGE SCALE GENOMIC DNA]</scope>
    <source>
        <strain evidence="6 7">MPI-SDFR-AT-0080</strain>
    </source>
</reference>
<accession>A0ABQ8GSQ4</accession>
<dbReference type="PANTHER" id="PTHR23131">
    <property type="entry name" value="ENDORIBONUCLEASE LACTB2"/>
    <property type="match status" value="1"/>
</dbReference>
<keyword evidence="3" id="KW-0378">Hydrolase</keyword>
<dbReference type="Gene3D" id="3.60.15.10">
    <property type="entry name" value="Ribonuclease Z/Hydroxyacylglutathione hydrolase-like"/>
    <property type="match status" value="1"/>
</dbReference>
<dbReference type="InterPro" id="IPR041516">
    <property type="entry name" value="LACTB2_WH"/>
</dbReference>
<proteinExistence type="inferred from homology"/>
<dbReference type="InterPro" id="IPR001279">
    <property type="entry name" value="Metallo-B-lactamas"/>
</dbReference>
<evidence type="ECO:0000256" key="2">
    <source>
        <dbReference type="ARBA" id="ARBA00022723"/>
    </source>
</evidence>
<dbReference type="SUPFAM" id="SSF56281">
    <property type="entry name" value="Metallo-hydrolase/oxidoreductase"/>
    <property type="match status" value="1"/>
</dbReference>
<evidence type="ECO:0000313" key="7">
    <source>
        <dbReference type="Proteomes" id="UP000774617"/>
    </source>
</evidence>
<dbReference type="CDD" id="cd07722">
    <property type="entry name" value="LACTB2-like_MBL-fold"/>
    <property type="match status" value="1"/>
</dbReference>
<evidence type="ECO:0000256" key="3">
    <source>
        <dbReference type="ARBA" id="ARBA00022801"/>
    </source>
</evidence>
<comment type="caution">
    <text evidence="6">The sequence shown here is derived from an EMBL/GenBank/DDBJ whole genome shotgun (WGS) entry which is preliminary data.</text>
</comment>
<evidence type="ECO:0000259" key="5">
    <source>
        <dbReference type="SMART" id="SM00849"/>
    </source>
</evidence>
<evidence type="ECO:0000256" key="4">
    <source>
        <dbReference type="ARBA" id="ARBA00022833"/>
    </source>
</evidence>
<dbReference type="InterPro" id="IPR036388">
    <property type="entry name" value="WH-like_DNA-bd_sf"/>
</dbReference>
<feature type="domain" description="Metallo-beta-lactamase" evidence="5">
    <location>
        <begin position="44"/>
        <end position="198"/>
    </location>
</feature>
<dbReference type="Proteomes" id="UP000774617">
    <property type="component" value="Unassembled WGS sequence"/>
</dbReference>
<dbReference type="PANTHER" id="PTHR23131:SF0">
    <property type="entry name" value="ENDORIBONUCLEASE LACTB2"/>
    <property type="match status" value="1"/>
</dbReference>
<dbReference type="Gene3D" id="1.10.10.10">
    <property type="entry name" value="Winged helix-like DNA-binding domain superfamily/Winged helix DNA-binding domain"/>
    <property type="match status" value="1"/>
</dbReference>
<dbReference type="InterPro" id="IPR050662">
    <property type="entry name" value="Sec-metab_biosynth-thioest"/>
</dbReference>
<dbReference type="InterPro" id="IPR036866">
    <property type="entry name" value="RibonucZ/Hydroxyglut_hydro"/>
</dbReference>
<evidence type="ECO:0000256" key="1">
    <source>
        <dbReference type="ARBA" id="ARBA00006759"/>
    </source>
</evidence>
<organism evidence="6 7">
    <name type="scientific">Macrophomina phaseolina</name>
    <dbReference type="NCBI Taxonomy" id="35725"/>
    <lineage>
        <taxon>Eukaryota</taxon>
        <taxon>Fungi</taxon>
        <taxon>Dikarya</taxon>
        <taxon>Ascomycota</taxon>
        <taxon>Pezizomycotina</taxon>
        <taxon>Dothideomycetes</taxon>
        <taxon>Dothideomycetes incertae sedis</taxon>
        <taxon>Botryosphaeriales</taxon>
        <taxon>Botryosphaeriaceae</taxon>
        <taxon>Macrophomina</taxon>
    </lineage>
</organism>
<dbReference type="InterPro" id="IPR047921">
    <property type="entry name" value="LACTB2-like_MBL-fold"/>
</dbReference>
<sequence>MQRALSRLHSAMATSLPPLPEVERLSPSVIRILGANPGKFTLQGTNTYLVGQGSKRLLIDTGQGMPAWIASLKKVLQEENASVDHAILTHWHPDHVKGVPDLLRLSPTTKIYKHKPDEGQLDIADGQRFTTDGATLRAFYSPGHTTDHMALVLEEEDAMFTGDNVLGSGTAVFEDLATYMESLARMSKQFSGRAYPGHGPVIDDGKARVLEYIKHRQERESQVLQVLARPNGNSFSWKSMQIVKEIYKDVPETLHEAAQRGVLQILEKLTGEGKVIHDHSTETWRLAGKAAL</sequence>
<keyword evidence="4" id="KW-0862">Zinc</keyword>
<dbReference type="SMART" id="SM00849">
    <property type="entry name" value="Lactamase_B"/>
    <property type="match status" value="1"/>
</dbReference>
<keyword evidence="7" id="KW-1185">Reference proteome</keyword>
<keyword evidence="2" id="KW-0479">Metal-binding</keyword>